<feature type="domain" description="3-beta hydroxysteroid dehydrogenase/isomerase" evidence="3">
    <location>
        <begin position="4"/>
        <end position="252"/>
    </location>
</feature>
<comment type="caution">
    <text evidence="4">The sequence shown here is derived from an EMBL/GenBank/DDBJ whole genome shotgun (WGS) entry which is preliminary data.</text>
</comment>
<dbReference type="OrthoDB" id="9803061at2"/>
<organism evidence="4 5">
    <name type="scientific">Oscillochloris trichoides DG-6</name>
    <dbReference type="NCBI Taxonomy" id="765420"/>
    <lineage>
        <taxon>Bacteria</taxon>
        <taxon>Bacillati</taxon>
        <taxon>Chloroflexota</taxon>
        <taxon>Chloroflexia</taxon>
        <taxon>Chloroflexales</taxon>
        <taxon>Chloroflexineae</taxon>
        <taxon>Oscillochloridaceae</taxon>
        <taxon>Oscillochloris</taxon>
    </lineage>
</organism>
<dbReference type="GO" id="GO:0006694">
    <property type="term" value="P:steroid biosynthetic process"/>
    <property type="evidence" value="ECO:0007669"/>
    <property type="project" value="InterPro"/>
</dbReference>
<protein>
    <recommendedName>
        <fullName evidence="3">3-beta hydroxysteroid dehydrogenase/isomerase domain-containing protein</fullName>
    </recommendedName>
</protein>
<dbReference type="PANTHER" id="PTHR43245">
    <property type="entry name" value="BIFUNCTIONAL POLYMYXIN RESISTANCE PROTEIN ARNA"/>
    <property type="match status" value="1"/>
</dbReference>
<dbReference type="Gene3D" id="3.40.50.720">
    <property type="entry name" value="NAD(P)-binding Rossmann-like Domain"/>
    <property type="match status" value="1"/>
</dbReference>
<dbReference type="InterPro" id="IPR050177">
    <property type="entry name" value="Lipid_A_modif_metabolic_enz"/>
</dbReference>
<evidence type="ECO:0000313" key="5">
    <source>
        <dbReference type="Proteomes" id="UP000054010"/>
    </source>
</evidence>
<comment type="similarity">
    <text evidence="1">Belongs to the 3-beta-HSD family.</text>
</comment>
<dbReference type="PANTHER" id="PTHR43245:SF51">
    <property type="entry name" value="SHORT CHAIN DEHYDROGENASE_REDUCTASE FAMILY 42E, MEMBER 2"/>
    <property type="match status" value="1"/>
</dbReference>
<dbReference type="Pfam" id="PF01073">
    <property type="entry name" value="3Beta_HSD"/>
    <property type="match status" value="1"/>
</dbReference>
<dbReference type="InterPro" id="IPR036291">
    <property type="entry name" value="NAD(P)-bd_dom_sf"/>
</dbReference>
<keyword evidence="5" id="KW-1185">Reference proteome</keyword>
<keyword evidence="2" id="KW-0560">Oxidoreductase</keyword>
<evidence type="ECO:0000313" key="4">
    <source>
        <dbReference type="EMBL" id="EFO80174.1"/>
    </source>
</evidence>
<reference evidence="4 5" key="1">
    <citation type="journal article" date="2011" name="J. Bacteriol.">
        <title>Draft genome sequence of the anoxygenic filamentous phototrophic bacterium Oscillochloris trichoides subsp. DG-6.</title>
        <authorList>
            <person name="Kuznetsov B.B."/>
            <person name="Ivanovsky R.N."/>
            <person name="Keppen O.I."/>
            <person name="Sukhacheva M.V."/>
            <person name="Bumazhkin B.K."/>
            <person name="Patutina E.O."/>
            <person name="Beletsky A.V."/>
            <person name="Mardanov A.V."/>
            <person name="Baslerov R.V."/>
            <person name="Panteleeva A.N."/>
            <person name="Kolganova T.V."/>
            <person name="Ravin N.V."/>
            <person name="Skryabin K.G."/>
        </authorList>
    </citation>
    <scope>NUCLEOTIDE SEQUENCE [LARGE SCALE GENOMIC DNA]</scope>
    <source>
        <strain evidence="4 5">DG-6</strain>
    </source>
</reference>
<sequence>MIALVTGGNGFVGRYIVEMLLARGDRVRVVGRKPYPELEALGAQCIQVDLSNPDAGVGLGRAMAGVEVVFHVAAKADIWGQFDDFYRNNVTATQRVVRAAVRAGVPKLVYTSSPSVAIGMQDLEGADETTPYPEHFLAHYPHTKSLAERFILARSDIATTAIRPHLIWGPRDPHIFPRLIARARKGRLVRIGDGTNRADITYVENVAEAHIRAADALGQTSPLRGRAYFIGQEQPVNLWEFIDRVITSAGCAPLRRQISAQTAMRLATLFEMAYTRLGITREPPLTRMMVHQMSCSHWFDHSAAQRDFGYGPRITIEEGLRRTMG</sequence>
<dbReference type="AlphaFoldDB" id="E1IF75"/>
<proteinExistence type="inferred from homology"/>
<accession>E1IF75</accession>
<evidence type="ECO:0000256" key="1">
    <source>
        <dbReference type="ARBA" id="ARBA00009219"/>
    </source>
</evidence>
<dbReference type="STRING" id="765420.OSCT_1976"/>
<dbReference type="InterPro" id="IPR002225">
    <property type="entry name" value="3Beta_OHSteriod_DH/Estase"/>
</dbReference>
<evidence type="ECO:0000259" key="3">
    <source>
        <dbReference type="Pfam" id="PF01073"/>
    </source>
</evidence>
<gene>
    <name evidence="4" type="ORF">OSCT_1976</name>
</gene>
<dbReference type="GO" id="GO:0016616">
    <property type="term" value="F:oxidoreductase activity, acting on the CH-OH group of donors, NAD or NADP as acceptor"/>
    <property type="evidence" value="ECO:0007669"/>
    <property type="project" value="InterPro"/>
</dbReference>
<evidence type="ECO:0000256" key="2">
    <source>
        <dbReference type="ARBA" id="ARBA00023002"/>
    </source>
</evidence>
<dbReference type="EMBL" id="ADVR01000082">
    <property type="protein sequence ID" value="EFO80174.1"/>
    <property type="molecule type" value="Genomic_DNA"/>
</dbReference>
<dbReference type="HOGENOM" id="CLU_007383_6_1_0"/>
<dbReference type="SUPFAM" id="SSF51735">
    <property type="entry name" value="NAD(P)-binding Rossmann-fold domains"/>
    <property type="match status" value="1"/>
</dbReference>
<name>E1IF75_9CHLR</name>
<dbReference type="eggNOG" id="COG0451">
    <property type="taxonomic scope" value="Bacteria"/>
</dbReference>
<dbReference type="Proteomes" id="UP000054010">
    <property type="component" value="Unassembled WGS sequence"/>
</dbReference>